<sequence>MADLFGQIFLRGRTLARNKMPYLHPKHGNKNYNKGYSARRLGRHTPWAGYRIDPLMVPEYVAPDLTNCDLKPYVDYRAPLVKVGPPPVVKYRKLTKEQFEHVMKLRRAKADPEGSPYTPIGWPENGNVW</sequence>
<evidence type="ECO:0000256" key="3">
    <source>
        <dbReference type="ARBA" id="ARBA00022946"/>
    </source>
</evidence>
<dbReference type="AlphaFoldDB" id="A0A5J4Z2F3"/>
<evidence type="ECO:0000256" key="6">
    <source>
        <dbReference type="ARBA" id="ARBA00023274"/>
    </source>
</evidence>
<organism evidence="7 8">
    <name type="scientific">Porphyridium purpureum</name>
    <name type="common">Red alga</name>
    <name type="synonym">Porphyridium cruentum</name>
    <dbReference type="NCBI Taxonomy" id="35688"/>
    <lineage>
        <taxon>Eukaryota</taxon>
        <taxon>Rhodophyta</taxon>
        <taxon>Bangiophyceae</taxon>
        <taxon>Porphyridiales</taxon>
        <taxon>Porphyridiaceae</taxon>
        <taxon>Porphyridium</taxon>
    </lineage>
</organism>
<keyword evidence="4 7" id="KW-0689">Ribosomal protein</keyword>
<dbReference type="PANTHER" id="PTHR21338:SF0">
    <property type="entry name" value="LARGE RIBOSOMAL SUBUNIT PROTEIN ML41"/>
    <property type="match status" value="1"/>
</dbReference>
<dbReference type="Pfam" id="PF09809">
    <property type="entry name" value="MRP-L27"/>
    <property type="match status" value="1"/>
</dbReference>
<comment type="similarity">
    <text evidence="2">Belongs to the mitochondrion-specific ribosomal protein mL41 family.</text>
</comment>
<keyword evidence="3" id="KW-0809">Transit peptide</keyword>
<reference evidence="8" key="1">
    <citation type="journal article" date="2019" name="Nat. Commun.">
        <title>Expansion of phycobilisome linker gene families in mesophilic red algae.</title>
        <authorList>
            <person name="Lee J."/>
            <person name="Kim D."/>
            <person name="Bhattacharya D."/>
            <person name="Yoon H.S."/>
        </authorList>
    </citation>
    <scope>NUCLEOTIDE SEQUENCE [LARGE SCALE GENOMIC DNA]</scope>
    <source>
        <strain evidence="8">CCMP 1328</strain>
    </source>
</reference>
<dbReference type="InterPro" id="IPR019189">
    <property type="entry name" value="Ribosomal_mL41"/>
</dbReference>
<evidence type="ECO:0000256" key="1">
    <source>
        <dbReference type="ARBA" id="ARBA00004173"/>
    </source>
</evidence>
<dbReference type="Proteomes" id="UP000324585">
    <property type="component" value="Unassembled WGS sequence"/>
</dbReference>
<dbReference type="GO" id="GO:0006412">
    <property type="term" value="P:translation"/>
    <property type="evidence" value="ECO:0007669"/>
    <property type="project" value="TreeGrafter"/>
</dbReference>
<dbReference type="GO" id="GO:0003735">
    <property type="term" value="F:structural constituent of ribosome"/>
    <property type="evidence" value="ECO:0007669"/>
    <property type="project" value="InterPro"/>
</dbReference>
<name>A0A5J4Z2F3_PORPP</name>
<dbReference type="PANTHER" id="PTHR21338">
    <property type="entry name" value="MITOCHONDRIAL RIBOSOMAL PROTEIN L41"/>
    <property type="match status" value="1"/>
</dbReference>
<keyword evidence="5" id="KW-0496">Mitochondrion</keyword>
<evidence type="ECO:0000313" key="7">
    <source>
        <dbReference type="EMBL" id="KAA8497806.1"/>
    </source>
</evidence>
<dbReference type="GO" id="GO:0005762">
    <property type="term" value="C:mitochondrial large ribosomal subunit"/>
    <property type="evidence" value="ECO:0007669"/>
    <property type="project" value="InterPro"/>
</dbReference>
<keyword evidence="6" id="KW-0687">Ribonucleoprotein</keyword>
<comment type="caution">
    <text evidence="7">The sequence shown here is derived from an EMBL/GenBank/DDBJ whole genome shotgun (WGS) entry which is preliminary data.</text>
</comment>
<accession>A0A5J4Z2F3</accession>
<proteinExistence type="inferred from homology"/>
<evidence type="ECO:0000256" key="4">
    <source>
        <dbReference type="ARBA" id="ARBA00022980"/>
    </source>
</evidence>
<dbReference type="EMBL" id="VRMN01000001">
    <property type="protein sequence ID" value="KAA8497806.1"/>
    <property type="molecule type" value="Genomic_DNA"/>
</dbReference>
<dbReference type="OrthoDB" id="408933at2759"/>
<evidence type="ECO:0000256" key="2">
    <source>
        <dbReference type="ARBA" id="ARBA00010152"/>
    </source>
</evidence>
<comment type="subcellular location">
    <subcellularLocation>
        <location evidence="1">Mitochondrion</location>
    </subcellularLocation>
</comment>
<evidence type="ECO:0000256" key="5">
    <source>
        <dbReference type="ARBA" id="ARBA00023128"/>
    </source>
</evidence>
<gene>
    <name evidence="7" type="ORF">FVE85_5391</name>
</gene>
<keyword evidence="8" id="KW-1185">Reference proteome</keyword>
<protein>
    <submittedName>
        <fullName evidence="7">54S ribosomal protein L27, mitochondrial</fullName>
    </submittedName>
</protein>
<evidence type="ECO:0000313" key="8">
    <source>
        <dbReference type="Proteomes" id="UP000324585"/>
    </source>
</evidence>